<dbReference type="Pfam" id="PF13350">
    <property type="entry name" value="Y_phosphatase3"/>
    <property type="match status" value="1"/>
</dbReference>
<dbReference type="SUPFAM" id="SSF52799">
    <property type="entry name" value="(Phosphotyrosine protein) phosphatases II"/>
    <property type="match status" value="1"/>
</dbReference>
<organism evidence="2 3">
    <name type="scientific">Grylomicrobium aquisgranensis</name>
    <dbReference type="NCBI Taxonomy" id="2926318"/>
    <lineage>
        <taxon>Bacteria</taxon>
        <taxon>Bacillati</taxon>
        <taxon>Bacillota</taxon>
        <taxon>Erysipelotrichia</taxon>
        <taxon>Erysipelotrichales</taxon>
        <taxon>Erysipelotrichaceae</taxon>
        <taxon>Grylomicrobium</taxon>
    </lineage>
</organism>
<gene>
    <name evidence="2" type="ORF">MOZ60_01810</name>
</gene>
<dbReference type="InterPro" id="IPR026893">
    <property type="entry name" value="Tyr/Ser_Pase_IphP-type"/>
</dbReference>
<dbReference type="PROSITE" id="PS00383">
    <property type="entry name" value="TYR_PHOSPHATASE_1"/>
    <property type="match status" value="1"/>
</dbReference>
<dbReference type="InterPro" id="IPR029021">
    <property type="entry name" value="Prot-tyrosine_phosphatase-like"/>
</dbReference>
<sequence length="256" mass="29251">MNEKWLFRKELNFRDLGGLPTKDGKKVKAGYFYRSSGLYLLNEQEKHELTQMGIRAVLDLRTKQEIQRKPDPDLPGIKMLQHSGVVSKGGEDIDFSPKGMMKTGKDAAEQKAKLTAYYQEMPFGNQAFQVLFDEIKAGDVTILFHCATGKDRTGVAAMLLLLALGCDDETVFQDYIYSNECRKPFIDGSMKGHKEQIAKNPELQELLQMKDGVSEKIGRDVIANIHHRYPDLNEFFEKEYGLSRKDLQDLKDKYTE</sequence>
<dbReference type="RefSeq" id="WP_370595424.1">
    <property type="nucleotide sequence ID" value="NZ_JALBUR010000002.1"/>
</dbReference>
<protein>
    <submittedName>
        <fullName evidence="2">Tyrosine-protein phosphatase</fullName>
    </submittedName>
</protein>
<proteinExistence type="inferred from homology"/>
<comment type="similarity">
    <text evidence="1">Belongs to the protein-tyrosine phosphatase family.</text>
</comment>
<dbReference type="GO" id="GO:0004721">
    <property type="term" value="F:phosphoprotein phosphatase activity"/>
    <property type="evidence" value="ECO:0007669"/>
    <property type="project" value="InterPro"/>
</dbReference>
<name>A0AB35U2N4_9FIRM</name>
<dbReference type="AlphaFoldDB" id="A0AB35U2N4"/>
<evidence type="ECO:0000256" key="1">
    <source>
        <dbReference type="ARBA" id="ARBA00009580"/>
    </source>
</evidence>
<dbReference type="Gene3D" id="3.90.190.10">
    <property type="entry name" value="Protein tyrosine phosphatase superfamily"/>
    <property type="match status" value="1"/>
</dbReference>
<dbReference type="PANTHER" id="PTHR31126">
    <property type="entry name" value="TYROSINE-PROTEIN PHOSPHATASE"/>
    <property type="match status" value="1"/>
</dbReference>
<keyword evidence="3" id="KW-1185">Reference proteome</keyword>
<evidence type="ECO:0000313" key="2">
    <source>
        <dbReference type="EMBL" id="MDX8418826.1"/>
    </source>
</evidence>
<dbReference type="InterPro" id="IPR016130">
    <property type="entry name" value="Tyr_Pase_AS"/>
</dbReference>
<reference evidence="2 3" key="1">
    <citation type="submission" date="2022-03" db="EMBL/GenBank/DDBJ databases">
        <title>Novel taxa within the pig intestine.</title>
        <authorList>
            <person name="Wylensek D."/>
            <person name="Bishof K."/>
            <person name="Afrizal A."/>
            <person name="Clavel T."/>
        </authorList>
    </citation>
    <scope>NUCLEOTIDE SEQUENCE [LARGE SCALE GENOMIC DNA]</scope>
    <source>
        <strain evidence="2 3">CLA-KB-P133</strain>
    </source>
</reference>
<evidence type="ECO:0000313" key="3">
    <source>
        <dbReference type="Proteomes" id="UP001286174"/>
    </source>
</evidence>
<comment type="caution">
    <text evidence="2">The sequence shown here is derived from an EMBL/GenBank/DDBJ whole genome shotgun (WGS) entry which is preliminary data.</text>
</comment>
<accession>A0AB35U2N4</accession>
<dbReference type="PANTHER" id="PTHR31126:SF1">
    <property type="entry name" value="TYROSINE SPECIFIC PROTEIN PHOSPHATASES DOMAIN-CONTAINING PROTEIN"/>
    <property type="match status" value="1"/>
</dbReference>
<dbReference type="Proteomes" id="UP001286174">
    <property type="component" value="Unassembled WGS sequence"/>
</dbReference>
<dbReference type="EMBL" id="JALBUR010000002">
    <property type="protein sequence ID" value="MDX8418826.1"/>
    <property type="molecule type" value="Genomic_DNA"/>
</dbReference>